<evidence type="ECO:0000313" key="2">
    <source>
        <dbReference type="EMBL" id="VEL21453.1"/>
    </source>
</evidence>
<evidence type="ECO:0000313" key="3">
    <source>
        <dbReference type="Proteomes" id="UP000784294"/>
    </source>
</evidence>
<accession>A0A3S5FDW1</accession>
<name>A0A3S5FDW1_9PLAT</name>
<feature type="region of interest" description="Disordered" evidence="1">
    <location>
        <begin position="123"/>
        <end position="149"/>
    </location>
</feature>
<dbReference type="PANTHER" id="PTHR10185:SF17">
    <property type="entry name" value="GM01519P-RELATED"/>
    <property type="match status" value="1"/>
</dbReference>
<keyword evidence="3" id="KW-1185">Reference proteome</keyword>
<organism evidence="2 3">
    <name type="scientific">Protopolystoma xenopodis</name>
    <dbReference type="NCBI Taxonomy" id="117903"/>
    <lineage>
        <taxon>Eukaryota</taxon>
        <taxon>Metazoa</taxon>
        <taxon>Spiralia</taxon>
        <taxon>Lophotrochozoa</taxon>
        <taxon>Platyhelminthes</taxon>
        <taxon>Monogenea</taxon>
        <taxon>Polyopisthocotylea</taxon>
        <taxon>Polystomatidea</taxon>
        <taxon>Polystomatidae</taxon>
        <taxon>Protopolystoma</taxon>
    </lineage>
</organism>
<dbReference type="EMBL" id="CAAALY010051430">
    <property type="protein sequence ID" value="VEL21453.1"/>
    <property type="molecule type" value="Genomic_DNA"/>
</dbReference>
<dbReference type="OrthoDB" id="1923775at2759"/>
<reference evidence="2" key="1">
    <citation type="submission" date="2018-11" db="EMBL/GenBank/DDBJ databases">
        <authorList>
            <consortium name="Pathogen Informatics"/>
        </authorList>
    </citation>
    <scope>NUCLEOTIDE SEQUENCE</scope>
</reference>
<dbReference type="InterPro" id="IPR050874">
    <property type="entry name" value="Diverse_PLD-related"/>
</dbReference>
<dbReference type="AlphaFoldDB" id="A0A3S5FDW1"/>
<feature type="compositionally biased region" description="Basic and acidic residues" evidence="1">
    <location>
        <begin position="130"/>
        <end position="149"/>
    </location>
</feature>
<protein>
    <submittedName>
        <fullName evidence="2">Uncharacterized protein</fullName>
    </submittedName>
</protein>
<gene>
    <name evidence="2" type="ORF">PXEA_LOCUS14893</name>
</gene>
<dbReference type="Proteomes" id="UP000784294">
    <property type="component" value="Unassembled WGS sequence"/>
</dbReference>
<sequence>MMSLQLSMGFRLRLRDTGLLLLFLMLAGLFTCCLGLSNFQPGVFRMGQKRSAFRASEAGLEPECQVELVESIPENLTFSPGAVRHSSTFEAWRTLLENAEKSIYLSAFYWTLLSKDTLTTTNSSAQVGNKEWEGRGENSQERKGAGKLG</sequence>
<evidence type="ECO:0000256" key="1">
    <source>
        <dbReference type="SAM" id="MobiDB-lite"/>
    </source>
</evidence>
<dbReference type="PANTHER" id="PTHR10185">
    <property type="entry name" value="PHOSPHOLIPASE D - RELATED"/>
    <property type="match status" value="1"/>
</dbReference>
<proteinExistence type="predicted"/>
<comment type="caution">
    <text evidence="2">The sequence shown here is derived from an EMBL/GenBank/DDBJ whole genome shotgun (WGS) entry which is preliminary data.</text>
</comment>